<dbReference type="CDD" id="cd02181">
    <property type="entry name" value="GH16_fungal_Lam16A_glucanase"/>
    <property type="match status" value="1"/>
</dbReference>
<comment type="caution">
    <text evidence="2">The sequence shown here is derived from an EMBL/GenBank/DDBJ whole genome shotgun (WGS) entry which is preliminary data.</text>
</comment>
<sequence length="347" mass="38374">MSSIVSLIGYHLVDTYNASNWFTKFDTLAIPDPTHGSVEYVSYNEAKLDGLAAIKNNQVYMGVDYKTNGLGTTKGRKSMRVSSRRAYTKGLFVADIEHMPASSKNGCGLWPAWWTFGPHWPHSGEIDIIEGVNSNTGNQMTLHTSDGCLVENTGSARSTIFNVTEDADCEGFNGCPQITPDTTSYGQGFNAIHGGVYAMEWTDTAIAVWFFHRHDARLRGLLDDVAPDPVRLGTPRARFTGPRCDFASHFRTHNIIFDTTFCGDWAEPNFQADPACNMLAPTCQAYVADNAADFAEAYWLVNSIRVFQTRNSSVVENPTIGTRAAAPLRARHRPSVPRGRTLLNSWF</sequence>
<dbReference type="InterPro" id="IPR000757">
    <property type="entry name" value="Beta-glucanase-like"/>
</dbReference>
<dbReference type="PANTHER" id="PTHR10963">
    <property type="entry name" value="GLYCOSYL HYDROLASE-RELATED"/>
    <property type="match status" value="1"/>
</dbReference>
<dbReference type="Gene3D" id="2.60.120.200">
    <property type="match status" value="1"/>
</dbReference>
<reference evidence="2" key="1">
    <citation type="journal article" date="2023" name="Mol. Plant Microbe Interact.">
        <title>Elucidating the Obligate Nature and Biological Capacity of an Invasive Fungal Corn Pathogen.</title>
        <authorList>
            <person name="MacCready J.S."/>
            <person name="Roggenkamp E.M."/>
            <person name="Gdanetz K."/>
            <person name="Chilvers M.I."/>
        </authorList>
    </citation>
    <scope>NUCLEOTIDE SEQUENCE</scope>
    <source>
        <strain evidence="2">PM02</strain>
    </source>
</reference>
<accession>A0AAD9MDI4</accession>
<evidence type="ECO:0000259" key="1">
    <source>
        <dbReference type="PROSITE" id="PS51762"/>
    </source>
</evidence>
<evidence type="ECO:0000313" key="3">
    <source>
        <dbReference type="Proteomes" id="UP001217918"/>
    </source>
</evidence>
<feature type="domain" description="GH16" evidence="1">
    <location>
        <begin position="23"/>
        <end position="274"/>
    </location>
</feature>
<dbReference type="Proteomes" id="UP001217918">
    <property type="component" value="Unassembled WGS sequence"/>
</dbReference>
<protein>
    <recommendedName>
        <fullName evidence="1">GH16 domain-containing protein</fullName>
    </recommendedName>
</protein>
<dbReference type="InterPro" id="IPR013320">
    <property type="entry name" value="ConA-like_dom_sf"/>
</dbReference>
<dbReference type="EMBL" id="JAQQPM010000002">
    <property type="protein sequence ID" value="KAK2069001.1"/>
    <property type="molecule type" value="Genomic_DNA"/>
</dbReference>
<dbReference type="GO" id="GO:0004553">
    <property type="term" value="F:hydrolase activity, hydrolyzing O-glycosyl compounds"/>
    <property type="evidence" value="ECO:0007669"/>
    <property type="project" value="InterPro"/>
</dbReference>
<proteinExistence type="predicted"/>
<dbReference type="Pfam" id="PF26113">
    <property type="entry name" value="GH16_XgeA"/>
    <property type="match status" value="1"/>
</dbReference>
<dbReference type="AlphaFoldDB" id="A0AAD9MDI4"/>
<keyword evidence="3" id="KW-1185">Reference proteome</keyword>
<dbReference type="SUPFAM" id="SSF49899">
    <property type="entry name" value="Concanavalin A-like lectins/glucanases"/>
    <property type="match status" value="1"/>
</dbReference>
<name>A0AAD9MDI4_9PEZI</name>
<gene>
    <name evidence="2" type="ORF">P8C59_003611</name>
</gene>
<dbReference type="PROSITE" id="PS51762">
    <property type="entry name" value="GH16_2"/>
    <property type="match status" value="1"/>
</dbReference>
<evidence type="ECO:0000313" key="2">
    <source>
        <dbReference type="EMBL" id="KAK2069001.1"/>
    </source>
</evidence>
<dbReference type="InterPro" id="IPR050546">
    <property type="entry name" value="Glycosyl_Hydrlase_16"/>
</dbReference>
<organism evidence="2 3">
    <name type="scientific">Phyllachora maydis</name>
    <dbReference type="NCBI Taxonomy" id="1825666"/>
    <lineage>
        <taxon>Eukaryota</taxon>
        <taxon>Fungi</taxon>
        <taxon>Dikarya</taxon>
        <taxon>Ascomycota</taxon>
        <taxon>Pezizomycotina</taxon>
        <taxon>Sordariomycetes</taxon>
        <taxon>Sordariomycetidae</taxon>
        <taxon>Phyllachorales</taxon>
        <taxon>Phyllachoraceae</taxon>
        <taxon>Phyllachora</taxon>
    </lineage>
</organism>
<dbReference type="PANTHER" id="PTHR10963:SF24">
    <property type="entry name" value="GLYCOSIDASE C21B10.07-RELATED"/>
    <property type="match status" value="1"/>
</dbReference>
<dbReference type="GO" id="GO:0009251">
    <property type="term" value="P:glucan catabolic process"/>
    <property type="evidence" value="ECO:0007669"/>
    <property type="project" value="TreeGrafter"/>
</dbReference>